<gene>
    <name evidence="2" type="ORF">CK240_09750</name>
</gene>
<evidence type="ECO:0008006" key="4">
    <source>
        <dbReference type="Google" id="ProtNLM"/>
    </source>
</evidence>
<feature type="transmembrane region" description="Helical" evidence="1">
    <location>
        <begin position="132"/>
        <end position="151"/>
    </location>
</feature>
<dbReference type="AlphaFoldDB" id="A0A2A2GJ26"/>
<dbReference type="RefSeq" id="WP_095640141.1">
    <property type="nucleotide sequence ID" value="NZ_NSJZ01000006.1"/>
</dbReference>
<evidence type="ECO:0000256" key="1">
    <source>
        <dbReference type="SAM" id="Phobius"/>
    </source>
</evidence>
<dbReference type="PANTHER" id="PTHR34989:SF1">
    <property type="entry name" value="PROTEIN HDED"/>
    <property type="match status" value="1"/>
</dbReference>
<feature type="transmembrane region" description="Helical" evidence="1">
    <location>
        <begin position="99"/>
        <end position="120"/>
    </location>
</feature>
<protein>
    <recommendedName>
        <fullName evidence="4">HdeD protein</fullName>
    </recommendedName>
</protein>
<keyword evidence="1" id="KW-0812">Transmembrane</keyword>
<organism evidence="2 3">
    <name type="scientific">Paracoccus salipaludis</name>
    <dbReference type="NCBI Taxonomy" id="2032623"/>
    <lineage>
        <taxon>Bacteria</taxon>
        <taxon>Pseudomonadati</taxon>
        <taxon>Pseudomonadota</taxon>
        <taxon>Alphaproteobacteria</taxon>
        <taxon>Rhodobacterales</taxon>
        <taxon>Paracoccaceae</taxon>
        <taxon>Paracoccus</taxon>
    </lineage>
</organism>
<dbReference type="InterPro" id="IPR052712">
    <property type="entry name" value="Acid_resist_chaperone_HdeD"/>
</dbReference>
<feature type="transmembrane region" description="Helical" evidence="1">
    <location>
        <begin position="75"/>
        <end position="93"/>
    </location>
</feature>
<feature type="transmembrane region" description="Helical" evidence="1">
    <location>
        <begin position="47"/>
        <end position="68"/>
    </location>
</feature>
<evidence type="ECO:0000313" key="2">
    <source>
        <dbReference type="EMBL" id="PAU97338.1"/>
    </source>
</evidence>
<keyword evidence="1" id="KW-0472">Membrane</keyword>
<accession>A0A2A2GJ26</accession>
<name>A0A2A2GJ26_9RHOB</name>
<keyword evidence="1" id="KW-1133">Transmembrane helix</keyword>
<comment type="caution">
    <text evidence="2">The sequence shown here is derived from an EMBL/GenBank/DDBJ whole genome shotgun (WGS) entry which is preliminary data.</text>
</comment>
<dbReference type="EMBL" id="NSJZ01000006">
    <property type="protein sequence ID" value="PAU97338.1"/>
    <property type="molecule type" value="Genomic_DNA"/>
</dbReference>
<dbReference type="OrthoDB" id="9815400at2"/>
<keyword evidence="3" id="KW-1185">Reference proteome</keyword>
<dbReference type="PANTHER" id="PTHR34989">
    <property type="entry name" value="PROTEIN HDED"/>
    <property type="match status" value="1"/>
</dbReference>
<dbReference type="GO" id="GO:0005886">
    <property type="term" value="C:plasma membrane"/>
    <property type="evidence" value="ECO:0007669"/>
    <property type="project" value="TreeGrafter"/>
</dbReference>
<sequence>MAYRDSAGSAPGQLRGYRGWFIALGVLLVLLGLIALANLLVATVATVYYVGILMLIGAVGQLVLAFRVKGWGRSILMVLGALLYGIAGIFTIMNPLLASTMLTLLLAAGLIAAGILRIVVAIRERPRPGWGWVLFMGILSIVVALVIISGWPVNSLWILGIFLAADLMGQGLGWLFFGIGLNRA</sequence>
<proteinExistence type="predicted"/>
<evidence type="ECO:0000313" key="3">
    <source>
        <dbReference type="Proteomes" id="UP000218023"/>
    </source>
</evidence>
<feature type="transmembrane region" description="Helical" evidence="1">
    <location>
        <begin position="157"/>
        <end position="181"/>
    </location>
</feature>
<dbReference type="Proteomes" id="UP000218023">
    <property type="component" value="Unassembled WGS sequence"/>
</dbReference>
<reference evidence="2 3" key="1">
    <citation type="submission" date="2017-09" db="EMBL/GenBank/DDBJ databases">
        <title>Paracoccus alkalisoli sp. nov., isolated from saline alkaline soil.</title>
        <authorList>
            <person name="Dong X."/>
            <person name="Zhang G."/>
        </authorList>
    </citation>
    <scope>NUCLEOTIDE SEQUENCE [LARGE SCALE GENOMIC DNA]</scope>
    <source>
        <strain evidence="2 3">WN007</strain>
    </source>
</reference>
<dbReference type="InterPro" id="IPR005325">
    <property type="entry name" value="DUF308_memb"/>
</dbReference>
<dbReference type="Pfam" id="PF03729">
    <property type="entry name" value="DUF308"/>
    <property type="match status" value="1"/>
</dbReference>
<feature type="transmembrane region" description="Helical" evidence="1">
    <location>
        <begin position="20"/>
        <end position="41"/>
    </location>
</feature>